<name>A0AAW6P852_9PSED</name>
<dbReference type="RefSeq" id="WP_276214655.1">
    <property type="nucleotide sequence ID" value="NZ_JARJLR010000233.1"/>
</dbReference>
<dbReference type="AlphaFoldDB" id="A0AAW6P852"/>
<proteinExistence type="predicted"/>
<comment type="caution">
    <text evidence="1">The sequence shown here is derived from an EMBL/GenBank/DDBJ whole genome shotgun (WGS) entry which is preliminary data.</text>
</comment>
<organism evidence="1 2">
    <name type="scientific">Pseudomonas citronellolis</name>
    <dbReference type="NCBI Taxonomy" id="53408"/>
    <lineage>
        <taxon>Bacteria</taxon>
        <taxon>Pseudomonadati</taxon>
        <taxon>Pseudomonadota</taxon>
        <taxon>Gammaproteobacteria</taxon>
        <taxon>Pseudomonadales</taxon>
        <taxon>Pseudomonadaceae</taxon>
        <taxon>Pseudomonas</taxon>
    </lineage>
</organism>
<evidence type="ECO:0000313" key="2">
    <source>
        <dbReference type="Proteomes" id="UP001220662"/>
    </source>
</evidence>
<protein>
    <submittedName>
        <fullName evidence="1">P27 family phage terminase small subunit</fullName>
    </submittedName>
</protein>
<dbReference type="InterPro" id="IPR006448">
    <property type="entry name" value="Phage_term_ssu_P27"/>
</dbReference>
<gene>
    <name evidence="1" type="ORF">P3W55_13280</name>
</gene>
<sequence>MAGNANSGRPPLPATVHMLRGDPSKLGKAALQAAAQAPAVPVQAPPKPDFLGPEASAEWDRVVAALLSLGWISVLDRMALATYCEAVGDWQRFRRKIADLNEQMEGAGDVQTFQSGAKQISAWRQLANDAERRANQAGALFGFSPVARRAMKALAGPQGELFPNEPRDAAERYFS</sequence>
<dbReference type="Proteomes" id="UP001220662">
    <property type="component" value="Unassembled WGS sequence"/>
</dbReference>
<accession>A0AAW6P852</accession>
<reference evidence="1" key="1">
    <citation type="submission" date="2023-03" db="EMBL/GenBank/DDBJ databases">
        <title>Draft assemblies of triclosan tolerant bacteria isolated from returned activated sludge.</title>
        <authorList>
            <person name="Van Hamelsveld S."/>
        </authorList>
    </citation>
    <scope>NUCLEOTIDE SEQUENCE</scope>
    <source>
        <strain evidence="1">GW210015_S63</strain>
    </source>
</reference>
<evidence type="ECO:0000313" key="1">
    <source>
        <dbReference type="EMBL" id="MDF3842682.1"/>
    </source>
</evidence>
<dbReference type="EMBL" id="JARJLR010000233">
    <property type="protein sequence ID" value="MDF3842682.1"/>
    <property type="molecule type" value="Genomic_DNA"/>
</dbReference>
<dbReference type="Pfam" id="PF05119">
    <property type="entry name" value="Terminase_4"/>
    <property type="match status" value="1"/>
</dbReference>